<name>A0ABZ0W4M6_9BACT</name>
<feature type="domain" description="SusD-like N-terminal" evidence="7">
    <location>
        <begin position="24"/>
        <end position="232"/>
    </location>
</feature>
<dbReference type="Proteomes" id="UP001325680">
    <property type="component" value="Chromosome"/>
</dbReference>
<dbReference type="Pfam" id="PF14322">
    <property type="entry name" value="SusD-like_3"/>
    <property type="match status" value="1"/>
</dbReference>
<dbReference type="Gene3D" id="1.25.40.390">
    <property type="match status" value="1"/>
</dbReference>
<dbReference type="Pfam" id="PF07980">
    <property type="entry name" value="SusD_RagB"/>
    <property type="match status" value="1"/>
</dbReference>
<comment type="similarity">
    <text evidence="2">Belongs to the SusD family.</text>
</comment>
<evidence type="ECO:0000256" key="2">
    <source>
        <dbReference type="ARBA" id="ARBA00006275"/>
    </source>
</evidence>
<evidence type="ECO:0000313" key="9">
    <source>
        <dbReference type="Proteomes" id="UP001325680"/>
    </source>
</evidence>
<keyword evidence="4" id="KW-0472">Membrane</keyword>
<evidence type="ECO:0000313" key="8">
    <source>
        <dbReference type="EMBL" id="WQD38208.1"/>
    </source>
</evidence>
<dbReference type="PROSITE" id="PS51257">
    <property type="entry name" value="PROKAR_LIPOPROTEIN"/>
    <property type="match status" value="1"/>
</dbReference>
<evidence type="ECO:0000256" key="5">
    <source>
        <dbReference type="ARBA" id="ARBA00023237"/>
    </source>
</evidence>
<accession>A0ABZ0W4M6</accession>
<evidence type="ECO:0000256" key="4">
    <source>
        <dbReference type="ARBA" id="ARBA00023136"/>
    </source>
</evidence>
<dbReference type="InterPro" id="IPR012944">
    <property type="entry name" value="SusD_RagB_dom"/>
</dbReference>
<comment type="subcellular location">
    <subcellularLocation>
        <location evidence="1">Cell outer membrane</location>
    </subcellularLocation>
</comment>
<evidence type="ECO:0000259" key="7">
    <source>
        <dbReference type="Pfam" id="PF14322"/>
    </source>
</evidence>
<dbReference type="RefSeq" id="WP_114790944.1">
    <property type="nucleotide sequence ID" value="NZ_CP139960.1"/>
</dbReference>
<evidence type="ECO:0000256" key="3">
    <source>
        <dbReference type="ARBA" id="ARBA00022729"/>
    </source>
</evidence>
<dbReference type="EMBL" id="CP139960">
    <property type="protein sequence ID" value="WQD38208.1"/>
    <property type="molecule type" value="Genomic_DNA"/>
</dbReference>
<gene>
    <name evidence="8" type="ORF">U0035_21290</name>
</gene>
<sequence>MKTNIIKVLLISLSFGLMTSCSKFLDVSDELAGGITDISQVFDNVDRTRKWYGQIYNNVPDYSAIWVETAAMGNAWAGYADELYHRLARNSGKYDNWNSSNTRNHRWGTLYESIRQANIFLERVKPIAATGINANVLTETEVERYKANIRFMRALYYYYLMEQYGPVPIITVSKTLQDEIDIPRNSLDEVISFIDTELQEAMQGMEQEPYHTQLDYAAVPTKGAALAVRAKLWVYAASPLFNGGFAEALSIANSDGKRLFPERDNGKLQKAVTALREFLDYAEQGRYELFRNAGTFNPGLSVYGMFQDYNREIIWATSKDAWGTATNGAFDQFVTPRNEPSGLGGIHVVQELVDDFYMADGLPIKNTSFLSASPAYSETGFGTLDGVEVSRMYIGREPRFYNTITFSGKKWHISNAETQFYLGGNADKNVVDGAPVTGYLLYKRMNRTVYGRTAAGAVSRRYRPSIVFRLAEFHLLYAEMLNEVQPGNSEILRYTNMVRERAGLPRLEDLNPAIAGNQDLQREAIRRESRIELATEGQRYFDVRRWMIAEKPVGEGGQGGEFTGMNPDGNKAAFHERRRFQTRYFGRKNYLYPIPLTEMQRTKGMLVQNPGWDS</sequence>
<organism evidence="8 9">
    <name type="scientific">Niabella yanshanensis</name>
    <dbReference type="NCBI Taxonomy" id="577386"/>
    <lineage>
        <taxon>Bacteria</taxon>
        <taxon>Pseudomonadati</taxon>
        <taxon>Bacteroidota</taxon>
        <taxon>Chitinophagia</taxon>
        <taxon>Chitinophagales</taxon>
        <taxon>Chitinophagaceae</taxon>
        <taxon>Niabella</taxon>
    </lineage>
</organism>
<reference evidence="8 9" key="1">
    <citation type="submission" date="2023-12" db="EMBL/GenBank/DDBJ databases">
        <title>Genome sequencing and assembly of bacterial species from a model synthetic community.</title>
        <authorList>
            <person name="Hogle S.L."/>
        </authorList>
    </citation>
    <scope>NUCLEOTIDE SEQUENCE [LARGE SCALE GENOMIC DNA]</scope>
    <source>
        <strain evidence="8 9">HAMBI_3031</strain>
    </source>
</reference>
<proteinExistence type="inferred from homology"/>
<dbReference type="SUPFAM" id="SSF48452">
    <property type="entry name" value="TPR-like"/>
    <property type="match status" value="1"/>
</dbReference>
<evidence type="ECO:0000259" key="6">
    <source>
        <dbReference type="Pfam" id="PF07980"/>
    </source>
</evidence>
<feature type="domain" description="RagB/SusD" evidence="6">
    <location>
        <begin position="312"/>
        <end position="612"/>
    </location>
</feature>
<keyword evidence="5" id="KW-0998">Cell outer membrane</keyword>
<keyword evidence="9" id="KW-1185">Reference proteome</keyword>
<keyword evidence="3" id="KW-0732">Signal</keyword>
<dbReference type="InterPro" id="IPR033985">
    <property type="entry name" value="SusD-like_N"/>
</dbReference>
<protein>
    <submittedName>
        <fullName evidence="8">RagB/SusD family nutrient uptake outer membrane protein</fullName>
    </submittedName>
</protein>
<dbReference type="InterPro" id="IPR011990">
    <property type="entry name" value="TPR-like_helical_dom_sf"/>
</dbReference>
<evidence type="ECO:0000256" key="1">
    <source>
        <dbReference type="ARBA" id="ARBA00004442"/>
    </source>
</evidence>